<dbReference type="RefSeq" id="XP_002292883.1">
    <property type="nucleotide sequence ID" value="XM_002292847.1"/>
</dbReference>
<dbReference type="HOGENOM" id="CLU_810105_0_0_1"/>
<dbReference type="InParanoid" id="B8C9P6"/>
<organism evidence="1 2">
    <name type="scientific">Thalassiosira pseudonana</name>
    <name type="common">Marine diatom</name>
    <name type="synonym">Cyclotella nana</name>
    <dbReference type="NCBI Taxonomy" id="35128"/>
    <lineage>
        <taxon>Eukaryota</taxon>
        <taxon>Sar</taxon>
        <taxon>Stramenopiles</taxon>
        <taxon>Ochrophyta</taxon>
        <taxon>Bacillariophyta</taxon>
        <taxon>Coscinodiscophyceae</taxon>
        <taxon>Thalassiosirophycidae</taxon>
        <taxon>Thalassiosirales</taxon>
        <taxon>Thalassiosiraceae</taxon>
        <taxon>Thalassiosira</taxon>
    </lineage>
</organism>
<name>B8C9P6_THAPS</name>
<accession>B8C9P6</accession>
<reference evidence="1 2" key="1">
    <citation type="journal article" date="2004" name="Science">
        <title>The genome of the diatom Thalassiosira pseudonana: ecology, evolution, and metabolism.</title>
        <authorList>
            <person name="Armbrust E.V."/>
            <person name="Berges J.A."/>
            <person name="Bowler C."/>
            <person name="Green B.R."/>
            <person name="Martinez D."/>
            <person name="Putnam N.H."/>
            <person name="Zhou S."/>
            <person name="Allen A.E."/>
            <person name="Apt K.E."/>
            <person name="Bechner M."/>
            <person name="Brzezinski M.A."/>
            <person name="Chaal B.K."/>
            <person name="Chiovitti A."/>
            <person name="Davis A.K."/>
            <person name="Demarest M.S."/>
            <person name="Detter J.C."/>
            <person name="Glavina T."/>
            <person name="Goodstein D."/>
            <person name="Hadi M.Z."/>
            <person name="Hellsten U."/>
            <person name="Hildebrand M."/>
            <person name="Jenkins B.D."/>
            <person name="Jurka J."/>
            <person name="Kapitonov V.V."/>
            <person name="Kroger N."/>
            <person name="Lau W.W."/>
            <person name="Lane T.W."/>
            <person name="Larimer F.W."/>
            <person name="Lippmeier J.C."/>
            <person name="Lucas S."/>
            <person name="Medina M."/>
            <person name="Montsant A."/>
            <person name="Obornik M."/>
            <person name="Parker M.S."/>
            <person name="Palenik B."/>
            <person name="Pazour G.J."/>
            <person name="Richardson P.M."/>
            <person name="Rynearson T.A."/>
            <person name="Saito M.A."/>
            <person name="Schwartz D.C."/>
            <person name="Thamatrakoln K."/>
            <person name="Valentin K."/>
            <person name="Vardi A."/>
            <person name="Wilkerson F.P."/>
            <person name="Rokhsar D.S."/>
        </authorList>
    </citation>
    <scope>NUCLEOTIDE SEQUENCE [LARGE SCALE GENOMIC DNA]</scope>
    <source>
        <strain evidence="1 2">CCMP1335</strain>
    </source>
</reference>
<keyword evidence="2" id="KW-1185">Reference proteome</keyword>
<dbReference type="KEGG" id="tps:THAPSDRAFT_8509"/>
<dbReference type="EMBL" id="CM000646">
    <property type="protein sequence ID" value="EED90079.1"/>
    <property type="molecule type" value="Genomic_DNA"/>
</dbReference>
<evidence type="ECO:0000313" key="2">
    <source>
        <dbReference type="Proteomes" id="UP000001449"/>
    </source>
</evidence>
<dbReference type="PaxDb" id="35128-Thaps8509"/>
<dbReference type="eggNOG" id="ENOG502RI79">
    <property type="taxonomic scope" value="Eukaryota"/>
</dbReference>
<dbReference type="GeneID" id="7450737"/>
<dbReference type="AlphaFoldDB" id="B8C9P6"/>
<gene>
    <name evidence="1" type="ORF">THAPSDRAFT_8509</name>
</gene>
<sequence length="343" mass="38719">MSPFDTLPHSIITTSILPFVTTDDWLSFRGASRGSFEIVHGTTNVSFSYCSMCQPTTCSMCDSSSIGTNRGTNDRSYAESEALWKIALVKDYQFERPSDEKRGTRASDTSQKYNLMTSIHSPMNERGSDHALLTTNNVFEATTSYSSWKHWRQIDRRFHEGHDIGPNERVKGPYFLRAASLWTKIEKWCCDESKSSTLGGDMKQSFFPGQRILASDLDEPEAKLSALKAVYAFYAGQNGDERTDQGLFGGVFAYNFGRNMHWARWTCLHFGNADKTFLVSSDALELLNTLVCMDLSSGQLEIFQGSTFVPATPHQSEDAILLWFEEHARRLDIGYYEVGKLSR</sequence>
<dbReference type="Proteomes" id="UP000001449">
    <property type="component" value="Chromosome 10"/>
</dbReference>
<evidence type="ECO:0000313" key="1">
    <source>
        <dbReference type="EMBL" id="EED90079.1"/>
    </source>
</evidence>
<proteinExistence type="predicted"/>
<protein>
    <submittedName>
        <fullName evidence="1">Uncharacterized protein</fullName>
    </submittedName>
</protein>
<reference evidence="1 2" key="2">
    <citation type="journal article" date="2008" name="Nature">
        <title>The Phaeodactylum genome reveals the evolutionary history of diatom genomes.</title>
        <authorList>
            <person name="Bowler C."/>
            <person name="Allen A.E."/>
            <person name="Badger J.H."/>
            <person name="Grimwood J."/>
            <person name="Jabbari K."/>
            <person name="Kuo A."/>
            <person name="Maheswari U."/>
            <person name="Martens C."/>
            <person name="Maumus F."/>
            <person name="Otillar R.P."/>
            <person name="Rayko E."/>
            <person name="Salamov A."/>
            <person name="Vandepoele K."/>
            <person name="Beszteri B."/>
            <person name="Gruber A."/>
            <person name="Heijde M."/>
            <person name="Katinka M."/>
            <person name="Mock T."/>
            <person name="Valentin K."/>
            <person name="Verret F."/>
            <person name="Berges J.A."/>
            <person name="Brownlee C."/>
            <person name="Cadoret J.P."/>
            <person name="Chiovitti A."/>
            <person name="Choi C.J."/>
            <person name="Coesel S."/>
            <person name="De Martino A."/>
            <person name="Detter J.C."/>
            <person name="Durkin C."/>
            <person name="Falciatore A."/>
            <person name="Fournet J."/>
            <person name="Haruta M."/>
            <person name="Huysman M.J."/>
            <person name="Jenkins B.D."/>
            <person name="Jiroutova K."/>
            <person name="Jorgensen R.E."/>
            <person name="Joubert Y."/>
            <person name="Kaplan A."/>
            <person name="Kroger N."/>
            <person name="Kroth P.G."/>
            <person name="La Roche J."/>
            <person name="Lindquist E."/>
            <person name="Lommer M."/>
            <person name="Martin-Jezequel V."/>
            <person name="Lopez P.J."/>
            <person name="Lucas S."/>
            <person name="Mangogna M."/>
            <person name="McGinnis K."/>
            <person name="Medlin L.K."/>
            <person name="Montsant A."/>
            <person name="Oudot-Le Secq M.P."/>
            <person name="Napoli C."/>
            <person name="Obornik M."/>
            <person name="Parker M.S."/>
            <person name="Petit J.L."/>
            <person name="Porcel B.M."/>
            <person name="Poulsen N."/>
            <person name="Robison M."/>
            <person name="Rychlewski L."/>
            <person name="Rynearson T.A."/>
            <person name="Schmutz J."/>
            <person name="Shapiro H."/>
            <person name="Siaut M."/>
            <person name="Stanley M."/>
            <person name="Sussman M.R."/>
            <person name="Taylor A.R."/>
            <person name="Vardi A."/>
            <person name="von Dassow P."/>
            <person name="Vyverman W."/>
            <person name="Willis A."/>
            <person name="Wyrwicz L.S."/>
            <person name="Rokhsar D.S."/>
            <person name="Weissenbach J."/>
            <person name="Armbrust E.V."/>
            <person name="Green B.R."/>
            <person name="Van de Peer Y."/>
            <person name="Grigoriev I.V."/>
        </authorList>
    </citation>
    <scope>NUCLEOTIDE SEQUENCE [LARGE SCALE GENOMIC DNA]</scope>
    <source>
        <strain evidence="1 2">CCMP1335</strain>
    </source>
</reference>